<dbReference type="GO" id="GO:0003824">
    <property type="term" value="F:catalytic activity"/>
    <property type="evidence" value="ECO:0007669"/>
    <property type="project" value="InterPro"/>
</dbReference>
<dbReference type="InterPro" id="IPR029058">
    <property type="entry name" value="AB_hydrolase_fold"/>
</dbReference>
<gene>
    <name evidence="2" type="ORF">APT59_11920</name>
</gene>
<dbReference type="PRINTS" id="PR00111">
    <property type="entry name" value="ABHYDROLASE"/>
</dbReference>
<dbReference type="Proteomes" id="UP000064137">
    <property type="component" value="Chromosome"/>
</dbReference>
<sequence>MIRSTDAKTPAGTAYRIAGDGSPLVLIHGVGLSKDMWGGQLAGLAPRYQVIAYDMLGHGESQRPAAQATLDDYAAQLTELLDHLALETAVVVGFSMGGLIARAFALSYPQRLDALVILNSVFNRSVEQRSGVLERSRQAELEGPDANLDSALARWFSREYQGANPAQIQALRQAFANNDPQGYLTTYTLFATQDRYGAERLDSLQVPTLVATGELDSGSTPEMARQLAARIPRARTAVLADQRHMMPVESPKLVNALLLDFLDDVLAKAPSTSIKGYVA</sequence>
<dbReference type="PRINTS" id="PR00412">
    <property type="entry name" value="EPOXHYDRLASE"/>
</dbReference>
<dbReference type="Gene3D" id="3.40.50.1820">
    <property type="entry name" value="alpha/beta hydrolase"/>
    <property type="match status" value="1"/>
</dbReference>
<name>A0A0U4WRZ2_9PSED</name>
<dbReference type="RefSeq" id="WP_059315036.1">
    <property type="nucleotide sequence ID" value="NZ_CP013987.1"/>
</dbReference>
<accession>A0A0U4WRZ2</accession>
<reference evidence="2 3" key="1">
    <citation type="submission" date="2016-01" db="EMBL/GenBank/DDBJ databases">
        <title>Annotation of Pseudomonas oryzihabitans USDA-ARS-USMARC-56511.</title>
        <authorList>
            <person name="Harhay G.P."/>
            <person name="Harhay D.M."/>
            <person name="Smith T.P.L."/>
            <person name="Bono J.L."/>
            <person name="Heaton M.P."/>
            <person name="Clawson M.L."/>
            <person name="Chitko-Mckown C.G."/>
            <person name="Capik S.F."/>
            <person name="DeDonder K.D."/>
            <person name="Apley M.D."/>
            <person name="Lubbers B.V."/>
            <person name="White B.J."/>
            <person name="Larson R.L."/>
        </authorList>
    </citation>
    <scope>NUCLEOTIDE SEQUENCE [LARGE SCALE GENOMIC DNA]</scope>
    <source>
        <strain evidence="2 3">USDA-ARS-USMARC-56511</strain>
    </source>
</reference>
<dbReference type="OrthoDB" id="9785847at2"/>
<dbReference type="AlphaFoldDB" id="A0A0U4WRZ2"/>
<dbReference type="InterPro" id="IPR050266">
    <property type="entry name" value="AB_hydrolase_sf"/>
</dbReference>
<dbReference type="SUPFAM" id="SSF53474">
    <property type="entry name" value="alpha/beta-Hydrolases"/>
    <property type="match status" value="1"/>
</dbReference>
<dbReference type="PANTHER" id="PTHR43798">
    <property type="entry name" value="MONOACYLGLYCEROL LIPASE"/>
    <property type="match status" value="1"/>
</dbReference>
<feature type="domain" description="AB hydrolase-1" evidence="1">
    <location>
        <begin position="23"/>
        <end position="250"/>
    </location>
</feature>
<dbReference type="EMBL" id="CP013987">
    <property type="protein sequence ID" value="ALZ84861.1"/>
    <property type="molecule type" value="Genomic_DNA"/>
</dbReference>
<evidence type="ECO:0000313" key="2">
    <source>
        <dbReference type="EMBL" id="ALZ84861.1"/>
    </source>
</evidence>
<organism evidence="2 3">
    <name type="scientific">Pseudomonas oryzihabitans</name>
    <dbReference type="NCBI Taxonomy" id="47885"/>
    <lineage>
        <taxon>Bacteria</taxon>
        <taxon>Pseudomonadati</taxon>
        <taxon>Pseudomonadota</taxon>
        <taxon>Gammaproteobacteria</taxon>
        <taxon>Pseudomonadales</taxon>
        <taxon>Pseudomonadaceae</taxon>
        <taxon>Pseudomonas</taxon>
    </lineage>
</organism>
<dbReference type="InterPro" id="IPR000073">
    <property type="entry name" value="AB_hydrolase_1"/>
</dbReference>
<proteinExistence type="predicted"/>
<evidence type="ECO:0000313" key="3">
    <source>
        <dbReference type="Proteomes" id="UP000064137"/>
    </source>
</evidence>
<dbReference type="Pfam" id="PF00561">
    <property type="entry name" value="Abhydrolase_1"/>
    <property type="match status" value="1"/>
</dbReference>
<evidence type="ECO:0000259" key="1">
    <source>
        <dbReference type="Pfam" id="PF00561"/>
    </source>
</evidence>
<dbReference type="KEGG" id="por:APT59_11920"/>
<dbReference type="InterPro" id="IPR000639">
    <property type="entry name" value="Epox_hydrolase-like"/>
</dbReference>
<protein>
    <submittedName>
        <fullName evidence="2">3-oxoadipate enol-lactonase</fullName>
    </submittedName>
</protein>